<name>A0AA38U686_9AGAR</name>
<sequence>MKTLLLGNDNRDLGGNFLIHSRLHSDGGSDKNPTRQMRIDAAHAMVERIRTLDSFFEGLKAHDPVLRAKYEELQAKRAQDEDTNSRAEKEAIDREDQEGRHANKKQKANPKITFREAEDWRTGKPVWDEYVQALRSGKKYTLPPPPTPPT</sequence>
<gene>
    <name evidence="2" type="ORF">F5878DRAFT_633852</name>
</gene>
<comment type="caution">
    <text evidence="2">The sequence shown here is derived from an EMBL/GenBank/DDBJ whole genome shotgun (WGS) entry which is preliminary data.</text>
</comment>
<reference evidence="2" key="1">
    <citation type="submission" date="2022-08" db="EMBL/GenBank/DDBJ databases">
        <authorList>
            <consortium name="DOE Joint Genome Institute"/>
            <person name="Min B."/>
            <person name="Riley R."/>
            <person name="Sierra-Patev S."/>
            <person name="Naranjo-Ortiz M."/>
            <person name="Looney B."/>
            <person name="Konkel Z."/>
            <person name="Slot J.C."/>
            <person name="Sakamoto Y."/>
            <person name="Steenwyk J.L."/>
            <person name="Rokas A."/>
            <person name="Carro J."/>
            <person name="Camarero S."/>
            <person name="Ferreira P."/>
            <person name="Molpeceres G."/>
            <person name="Ruiz-Duenas F.J."/>
            <person name="Serrano A."/>
            <person name="Henrissat B."/>
            <person name="Drula E."/>
            <person name="Hughes K.W."/>
            <person name="Mata J.L."/>
            <person name="Ishikawa N.K."/>
            <person name="Vargas-Isla R."/>
            <person name="Ushijima S."/>
            <person name="Smith C.A."/>
            <person name="Ahrendt S."/>
            <person name="Andreopoulos W."/>
            <person name="He G."/>
            <person name="Labutti K."/>
            <person name="Lipzen A."/>
            <person name="Ng V."/>
            <person name="Sandor L."/>
            <person name="Barry K."/>
            <person name="Martinez A.T."/>
            <person name="Xiao Y."/>
            <person name="Gibbons J.G."/>
            <person name="Terashima K."/>
            <person name="Hibbett D.S."/>
            <person name="Grigoriev I.V."/>
        </authorList>
    </citation>
    <scope>NUCLEOTIDE SEQUENCE</scope>
    <source>
        <strain evidence="2">TFB9207</strain>
    </source>
</reference>
<protein>
    <submittedName>
        <fullName evidence="2">Uncharacterized protein</fullName>
    </submittedName>
</protein>
<evidence type="ECO:0000256" key="1">
    <source>
        <dbReference type="SAM" id="MobiDB-lite"/>
    </source>
</evidence>
<dbReference type="EMBL" id="MU806809">
    <property type="protein sequence ID" value="KAJ3832951.1"/>
    <property type="molecule type" value="Genomic_DNA"/>
</dbReference>
<keyword evidence="3" id="KW-1185">Reference proteome</keyword>
<feature type="compositionally biased region" description="Basic and acidic residues" evidence="1">
    <location>
        <begin position="73"/>
        <end position="101"/>
    </location>
</feature>
<evidence type="ECO:0000313" key="3">
    <source>
        <dbReference type="Proteomes" id="UP001163846"/>
    </source>
</evidence>
<evidence type="ECO:0000313" key="2">
    <source>
        <dbReference type="EMBL" id="KAJ3832951.1"/>
    </source>
</evidence>
<accession>A0AA38U686</accession>
<proteinExistence type="predicted"/>
<dbReference type="AlphaFoldDB" id="A0AA38U686"/>
<feature type="region of interest" description="Disordered" evidence="1">
    <location>
        <begin position="73"/>
        <end position="117"/>
    </location>
</feature>
<dbReference type="Proteomes" id="UP001163846">
    <property type="component" value="Unassembled WGS sequence"/>
</dbReference>
<organism evidence="2 3">
    <name type="scientific">Lentinula raphanica</name>
    <dbReference type="NCBI Taxonomy" id="153919"/>
    <lineage>
        <taxon>Eukaryota</taxon>
        <taxon>Fungi</taxon>
        <taxon>Dikarya</taxon>
        <taxon>Basidiomycota</taxon>
        <taxon>Agaricomycotina</taxon>
        <taxon>Agaricomycetes</taxon>
        <taxon>Agaricomycetidae</taxon>
        <taxon>Agaricales</taxon>
        <taxon>Marasmiineae</taxon>
        <taxon>Omphalotaceae</taxon>
        <taxon>Lentinula</taxon>
    </lineage>
</organism>